<proteinExistence type="inferred from homology"/>
<keyword evidence="11 16" id="KW-0472">Membrane</keyword>
<dbReference type="RefSeq" id="WP_277578533.1">
    <property type="nucleotide sequence ID" value="NZ_JANRMI010000003.1"/>
</dbReference>
<feature type="transmembrane region" description="Helical" evidence="16">
    <location>
        <begin position="232"/>
        <end position="249"/>
    </location>
</feature>
<sequence>MATEHTHSHTQAQLETEDARAQRLAMYIYILPNLMTTGNLFCGFFAVIQSIKGNYLWAAYAIVVAAVFDQLDGRLARLTRSTSKFGAEYDSLCDLVSFGMAPGVLLFLWALQPFGRLGWVACFLFVACGGLRLARFNVQANVVEKNYFQGLPIPMAAGIVASSVLAFQDLELEPMGNYGLLIMTILLAIVMVSNFRFRSFKDLDLKERLPFRYLILGVGVLVVVALRPEVMLFVLFMSYAALGAVFGVFKLGKNIRKIKPSVYAPAAVHESDLVLEEEEEEEIKKDEKKS</sequence>
<dbReference type="InterPro" id="IPR004533">
    <property type="entry name" value="CDP-diaglyc--ser_O-PTrfase"/>
</dbReference>
<evidence type="ECO:0000256" key="16">
    <source>
        <dbReference type="SAM" id="Phobius"/>
    </source>
</evidence>
<dbReference type="PROSITE" id="PS00379">
    <property type="entry name" value="CDP_ALCOHOL_P_TRANSF"/>
    <property type="match status" value="1"/>
</dbReference>
<feature type="transmembrane region" description="Helical" evidence="16">
    <location>
        <begin position="92"/>
        <end position="111"/>
    </location>
</feature>
<dbReference type="Proteomes" id="UP001152321">
    <property type="component" value="Unassembled WGS sequence"/>
</dbReference>
<evidence type="ECO:0000256" key="2">
    <source>
        <dbReference type="ARBA" id="ARBA00004127"/>
    </source>
</evidence>
<comment type="similarity">
    <text evidence="3 15">Belongs to the CDP-alcohol phosphatidyltransferase class-I family.</text>
</comment>
<dbReference type="EMBL" id="JANRMI010000003">
    <property type="protein sequence ID" value="MDG0817057.1"/>
    <property type="molecule type" value="Genomic_DNA"/>
</dbReference>
<accession>A0ABT6DJL4</accession>
<evidence type="ECO:0000256" key="9">
    <source>
        <dbReference type="ARBA" id="ARBA00022989"/>
    </source>
</evidence>
<feature type="transmembrane region" description="Helical" evidence="16">
    <location>
        <begin position="27"/>
        <end position="48"/>
    </location>
</feature>
<keyword evidence="18" id="KW-1185">Reference proteome</keyword>
<feature type="transmembrane region" description="Helical" evidence="16">
    <location>
        <begin position="209"/>
        <end position="226"/>
    </location>
</feature>
<comment type="caution">
    <text evidence="17">The sequence shown here is derived from an EMBL/GenBank/DDBJ whole genome shotgun (WGS) entry which is preliminary data.</text>
</comment>
<organism evidence="17 18">
    <name type="scientific">Bdellovibrio svalbardensis</name>
    <dbReference type="NCBI Taxonomy" id="2972972"/>
    <lineage>
        <taxon>Bacteria</taxon>
        <taxon>Pseudomonadati</taxon>
        <taxon>Bdellovibrionota</taxon>
        <taxon>Bdellovibrionia</taxon>
        <taxon>Bdellovibrionales</taxon>
        <taxon>Pseudobdellovibrionaceae</taxon>
        <taxon>Bdellovibrio</taxon>
    </lineage>
</organism>
<dbReference type="InterPro" id="IPR000462">
    <property type="entry name" value="CDP-OH_P_trans"/>
</dbReference>
<evidence type="ECO:0000256" key="5">
    <source>
        <dbReference type="ARBA" id="ARBA00017171"/>
    </source>
</evidence>
<evidence type="ECO:0000256" key="13">
    <source>
        <dbReference type="ARBA" id="ARBA00023264"/>
    </source>
</evidence>
<evidence type="ECO:0000256" key="1">
    <source>
        <dbReference type="ARBA" id="ARBA00000287"/>
    </source>
</evidence>
<dbReference type="NCBIfam" id="TIGR00473">
    <property type="entry name" value="pssA"/>
    <property type="match status" value="1"/>
</dbReference>
<dbReference type="Gene3D" id="1.20.120.1760">
    <property type="match status" value="1"/>
</dbReference>
<keyword evidence="8 16" id="KW-0812">Transmembrane</keyword>
<evidence type="ECO:0000256" key="14">
    <source>
        <dbReference type="ARBA" id="ARBA00032361"/>
    </source>
</evidence>
<evidence type="ECO:0000256" key="11">
    <source>
        <dbReference type="ARBA" id="ARBA00023136"/>
    </source>
</evidence>
<evidence type="ECO:0000256" key="7">
    <source>
        <dbReference type="ARBA" id="ARBA00022679"/>
    </source>
</evidence>
<protein>
    <recommendedName>
        <fullName evidence="5">CDP-diacylglycerol--serine O-phosphatidyltransferase</fullName>
        <ecNumber evidence="4">2.7.8.8</ecNumber>
    </recommendedName>
    <alternativeName>
        <fullName evidence="14">Phosphatidylserine synthase</fullName>
    </alternativeName>
</protein>
<evidence type="ECO:0000256" key="8">
    <source>
        <dbReference type="ARBA" id="ARBA00022692"/>
    </source>
</evidence>
<keyword evidence="9 16" id="KW-1133">Transmembrane helix</keyword>
<evidence type="ECO:0000256" key="6">
    <source>
        <dbReference type="ARBA" id="ARBA00022516"/>
    </source>
</evidence>
<feature type="transmembrane region" description="Helical" evidence="16">
    <location>
        <begin position="54"/>
        <end position="71"/>
    </location>
</feature>
<feature type="transmembrane region" description="Helical" evidence="16">
    <location>
        <begin position="178"/>
        <end position="197"/>
    </location>
</feature>
<keyword evidence="10" id="KW-0443">Lipid metabolism</keyword>
<keyword evidence="7 15" id="KW-0808">Transferase</keyword>
<feature type="transmembrane region" description="Helical" evidence="16">
    <location>
        <begin position="117"/>
        <end position="134"/>
    </location>
</feature>
<dbReference type="InterPro" id="IPR048254">
    <property type="entry name" value="CDP_ALCOHOL_P_TRANSF_CS"/>
</dbReference>
<evidence type="ECO:0000256" key="10">
    <source>
        <dbReference type="ARBA" id="ARBA00023098"/>
    </source>
</evidence>
<dbReference type="GO" id="GO:0003882">
    <property type="term" value="F:CDP-diacylglycerol-serine O-phosphatidyltransferase activity"/>
    <property type="evidence" value="ECO:0007669"/>
    <property type="project" value="UniProtKB-EC"/>
</dbReference>
<evidence type="ECO:0000256" key="4">
    <source>
        <dbReference type="ARBA" id="ARBA00013174"/>
    </source>
</evidence>
<evidence type="ECO:0000313" key="18">
    <source>
        <dbReference type="Proteomes" id="UP001152321"/>
    </source>
</evidence>
<gene>
    <name evidence="17" type="primary">pssA</name>
    <name evidence="17" type="ORF">NWE73_11815</name>
</gene>
<keyword evidence="12" id="KW-0594">Phospholipid biosynthesis</keyword>
<dbReference type="PANTHER" id="PTHR14269">
    <property type="entry name" value="CDP-DIACYLGLYCEROL--GLYCEROL-3-PHOSPHATE 3-PHOSPHATIDYLTRANSFERASE-RELATED"/>
    <property type="match status" value="1"/>
</dbReference>
<keyword evidence="6" id="KW-0444">Lipid biosynthesis</keyword>
<dbReference type="EC" id="2.7.8.8" evidence="4"/>
<keyword evidence="13" id="KW-1208">Phospholipid metabolism</keyword>
<dbReference type="InterPro" id="IPR043130">
    <property type="entry name" value="CDP-OH_PTrfase_TM_dom"/>
</dbReference>
<dbReference type="InterPro" id="IPR050324">
    <property type="entry name" value="CDP-alcohol_PTase-I"/>
</dbReference>
<feature type="transmembrane region" description="Helical" evidence="16">
    <location>
        <begin position="146"/>
        <end position="166"/>
    </location>
</feature>
<comment type="catalytic activity">
    <reaction evidence="1">
        <text>a CDP-1,2-diacyl-sn-glycerol + L-serine = a 1,2-diacyl-sn-glycero-3-phospho-L-serine + CMP + H(+)</text>
        <dbReference type="Rhea" id="RHEA:16913"/>
        <dbReference type="ChEBI" id="CHEBI:15378"/>
        <dbReference type="ChEBI" id="CHEBI:33384"/>
        <dbReference type="ChEBI" id="CHEBI:57262"/>
        <dbReference type="ChEBI" id="CHEBI:58332"/>
        <dbReference type="ChEBI" id="CHEBI:60377"/>
        <dbReference type="EC" id="2.7.8.8"/>
    </reaction>
</comment>
<comment type="subcellular location">
    <subcellularLocation>
        <location evidence="2">Endomembrane system</location>
        <topology evidence="2">Multi-pass membrane protein</topology>
    </subcellularLocation>
</comment>
<evidence type="ECO:0000256" key="15">
    <source>
        <dbReference type="RuleBase" id="RU003750"/>
    </source>
</evidence>
<evidence type="ECO:0000313" key="17">
    <source>
        <dbReference type="EMBL" id="MDG0817057.1"/>
    </source>
</evidence>
<dbReference type="PANTHER" id="PTHR14269:SF61">
    <property type="entry name" value="CDP-DIACYLGLYCEROL--SERINE O-PHOSPHATIDYLTRANSFERASE"/>
    <property type="match status" value="1"/>
</dbReference>
<evidence type="ECO:0000256" key="3">
    <source>
        <dbReference type="ARBA" id="ARBA00010441"/>
    </source>
</evidence>
<dbReference type="Pfam" id="PF01066">
    <property type="entry name" value="CDP-OH_P_transf"/>
    <property type="match status" value="1"/>
</dbReference>
<evidence type="ECO:0000256" key="12">
    <source>
        <dbReference type="ARBA" id="ARBA00023209"/>
    </source>
</evidence>
<reference evidence="17" key="1">
    <citation type="submission" date="2022-08" db="EMBL/GenBank/DDBJ databases">
        <title>Novel Bdellovibrio Species Isolated from Svalbard: Designation Bdellovibrio svalbardensis.</title>
        <authorList>
            <person name="Mitchell R.J."/>
            <person name="Choi S.Y."/>
        </authorList>
    </citation>
    <scope>NUCLEOTIDE SEQUENCE</scope>
    <source>
        <strain evidence="17">PAP01</strain>
    </source>
</reference>
<name>A0ABT6DJL4_9BACT</name>